<dbReference type="AlphaFoldDB" id="A0A7I8L701"/>
<protein>
    <submittedName>
        <fullName evidence="1">Uncharacterized protein</fullName>
    </submittedName>
</protein>
<dbReference type="EMBL" id="LR746275">
    <property type="protein sequence ID" value="CAA7405827.1"/>
    <property type="molecule type" value="Genomic_DNA"/>
</dbReference>
<evidence type="ECO:0000313" key="1">
    <source>
        <dbReference type="EMBL" id="CAA7405827.1"/>
    </source>
</evidence>
<proteinExistence type="predicted"/>
<evidence type="ECO:0000313" key="2">
    <source>
        <dbReference type="Proteomes" id="UP000663760"/>
    </source>
</evidence>
<organism evidence="1 2">
    <name type="scientific">Spirodela intermedia</name>
    <name type="common">Intermediate duckweed</name>
    <dbReference type="NCBI Taxonomy" id="51605"/>
    <lineage>
        <taxon>Eukaryota</taxon>
        <taxon>Viridiplantae</taxon>
        <taxon>Streptophyta</taxon>
        <taxon>Embryophyta</taxon>
        <taxon>Tracheophyta</taxon>
        <taxon>Spermatophyta</taxon>
        <taxon>Magnoliopsida</taxon>
        <taxon>Liliopsida</taxon>
        <taxon>Araceae</taxon>
        <taxon>Lemnoideae</taxon>
        <taxon>Spirodela</taxon>
    </lineage>
</organism>
<gene>
    <name evidence="1" type="ORF">SI8410_12016505</name>
</gene>
<sequence length="85" mass="10094">MEDISLDKKQLELLKKNGVDHRVATLYRPQTNGFILKFSQQEEALHHIQYALKRCKILGHTREISLFECDVDEREAPMRREKKVE</sequence>
<reference evidence="1" key="1">
    <citation type="submission" date="2020-02" db="EMBL/GenBank/DDBJ databases">
        <authorList>
            <person name="Scholz U."/>
            <person name="Mascher M."/>
            <person name="Fiebig A."/>
        </authorList>
    </citation>
    <scope>NUCLEOTIDE SEQUENCE</scope>
</reference>
<keyword evidence="2" id="KW-1185">Reference proteome</keyword>
<name>A0A7I8L701_SPIIN</name>
<accession>A0A7I8L701</accession>
<dbReference type="Proteomes" id="UP000663760">
    <property type="component" value="Chromosome 12"/>
</dbReference>